<organism evidence="14 15">
    <name type="scientific">Pyrenophora seminiperda CCB06</name>
    <dbReference type="NCBI Taxonomy" id="1302712"/>
    <lineage>
        <taxon>Eukaryota</taxon>
        <taxon>Fungi</taxon>
        <taxon>Dikarya</taxon>
        <taxon>Ascomycota</taxon>
        <taxon>Pezizomycotina</taxon>
        <taxon>Dothideomycetes</taxon>
        <taxon>Pleosporomycetidae</taxon>
        <taxon>Pleosporales</taxon>
        <taxon>Pleosporineae</taxon>
        <taxon>Pleosporaceae</taxon>
        <taxon>Pyrenophora</taxon>
    </lineage>
</organism>
<comment type="catalytic activity">
    <reaction evidence="1">
        <text>[protein]-peptidylproline (omega=180) = [protein]-peptidylproline (omega=0)</text>
        <dbReference type="Rhea" id="RHEA:16237"/>
        <dbReference type="Rhea" id="RHEA-COMP:10747"/>
        <dbReference type="Rhea" id="RHEA-COMP:10748"/>
        <dbReference type="ChEBI" id="CHEBI:83833"/>
        <dbReference type="ChEBI" id="CHEBI:83834"/>
        <dbReference type="EC" id="5.2.1.8"/>
    </reaction>
</comment>
<dbReference type="OrthoDB" id="2530521at2759"/>
<dbReference type="GO" id="GO:0006412">
    <property type="term" value="P:translation"/>
    <property type="evidence" value="ECO:0007669"/>
    <property type="project" value="InterPro"/>
</dbReference>
<keyword evidence="15" id="KW-1185">Reference proteome</keyword>
<evidence type="ECO:0000256" key="5">
    <source>
        <dbReference type="ARBA" id="ARBA00023110"/>
    </source>
</evidence>
<dbReference type="InterPro" id="IPR019972">
    <property type="entry name" value="Ribosomal_uL14_CS"/>
</dbReference>
<keyword evidence="7" id="KW-0687">Ribonucleoprotein</keyword>
<evidence type="ECO:0000256" key="2">
    <source>
        <dbReference type="ARBA" id="ARBA00010745"/>
    </source>
</evidence>
<dbReference type="Pfam" id="PF00238">
    <property type="entry name" value="Ribosomal_L14"/>
    <property type="match status" value="1"/>
</dbReference>
<dbReference type="Pfam" id="PF00639">
    <property type="entry name" value="Rotamase"/>
    <property type="match status" value="1"/>
</dbReference>
<dbReference type="SMART" id="SM00456">
    <property type="entry name" value="WW"/>
    <property type="match status" value="1"/>
</dbReference>
<evidence type="ECO:0000256" key="7">
    <source>
        <dbReference type="ARBA" id="ARBA00023274"/>
    </source>
</evidence>
<evidence type="ECO:0000259" key="12">
    <source>
        <dbReference type="PROSITE" id="PS50020"/>
    </source>
</evidence>
<dbReference type="InterPro" id="IPR000297">
    <property type="entry name" value="PPIase_PpiC"/>
</dbReference>
<keyword evidence="5 10" id="KW-0697">Rotamase</keyword>
<dbReference type="Proteomes" id="UP000265663">
    <property type="component" value="Unassembled WGS sequence"/>
</dbReference>
<accession>A0A3M7M0A2</accession>
<evidence type="ECO:0000256" key="1">
    <source>
        <dbReference type="ARBA" id="ARBA00000971"/>
    </source>
</evidence>
<feature type="region of interest" description="Disordered" evidence="11">
    <location>
        <begin position="257"/>
        <end position="282"/>
    </location>
</feature>
<dbReference type="PANTHER" id="PTHR10657:SF4">
    <property type="entry name" value="PEPTIDYL-PROLYL CIS-TRANS ISOMERASE-RELATED"/>
    <property type="match status" value="1"/>
</dbReference>
<dbReference type="PANTHER" id="PTHR10657">
    <property type="entry name" value="PEPTIDYL-PROLYL CIS-TRANS ISOMERASE"/>
    <property type="match status" value="1"/>
</dbReference>
<evidence type="ECO:0000256" key="9">
    <source>
        <dbReference type="ARBA" id="ARBA00040118"/>
    </source>
</evidence>
<dbReference type="GO" id="GO:1990904">
    <property type="term" value="C:ribonucleoprotein complex"/>
    <property type="evidence" value="ECO:0007669"/>
    <property type="project" value="UniProtKB-KW"/>
</dbReference>
<dbReference type="InterPro" id="IPR036853">
    <property type="entry name" value="Ribosomal_uL14_sf"/>
</dbReference>
<keyword evidence="4" id="KW-0689">Ribosomal protein</keyword>
<evidence type="ECO:0000256" key="8">
    <source>
        <dbReference type="ARBA" id="ARBA00037226"/>
    </source>
</evidence>
<dbReference type="FunFam" id="3.10.50.40:FF:000026">
    <property type="entry name" value="Peptidyl-prolyl cis-trans isomerase"/>
    <property type="match status" value="1"/>
</dbReference>
<dbReference type="PROSITE" id="PS50198">
    <property type="entry name" value="PPIC_PPIASE_2"/>
    <property type="match status" value="1"/>
</dbReference>
<evidence type="ECO:0000256" key="11">
    <source>
        <dbReference type="SAM" id="MobiDB-lite"/>
    </source>
</evidence>
<evidence type="ECO:0000256" key="6">
    <source>
        <dbReference type="ARBA" id="ARBA00023235"/>
    </source>
</evidence>
<evidence type="ECO:0000256" key="4">
    <source>
        <dbReference type="ARBA" id="ARBA00022980"/>
    </source>
</evidence>
<dbReference type="GO" id="GO:0005829">
    <property type="term" value="C:cytosol"/>
    <property type="evidence" value="ECO:0007669"/>
    <property type="project" value="TreeGrafter"/>
</dbReference>
<dbReference type="Gene3D" id="2.40.150.20">
    <property type="entry name" value="Ribosomal protein L14"/>
    <property type="match status" value="1"/>
</dbReference>
<dbReference type="PROSITE" id="PS01159">
    <property type="entry name" value="WW_DOMAIN_1"/>
    <property type="match status" value="1"/>
</dbReference>
<dbReference type="CDD" id="cd00201">
    <property type="entry name" value="WW"/>
    <property type="match status" value="1"/>
</dbReference>
<dbReference type="AlphaFoldDB" id="A0A3M7M0A2"/>
<evidence type="ECO:0000313" key="15">
    <source>
        <dbReference type="Proteomes" id="UP000265663"/>
    </source>
</evidence>
<dbReference type="GO" id="GO:0005840">
    <property type="term" value="C:ribosome"/>
    <property type="evidence" value="ECO:0007669"/>
    <property type="project" value="UniProtKB-KW"/>
</dbReference>
<dbReference type="EC" id="5.2.1.8" evidence="3"/>
<evidence type="ECO:0000256" key="3">
    <source>
        <dbReference type="ARBA" id="ARBA00013194"/>
    </source>
</evidence>
<dbReference type="GO" id="GO:0060261">
    <property type="term" value="P:positive regulation of transcription initiation by RNA polymerase II"/>
    <property type="evidence" value="ECO:0007669"/>
    <property type="project" value="UniProtKB-ARBA"/>
</dbReference>
<keyword evidence="6 10" id="KW-0413">Isomerase</keyword>
<dbReference type="HAMAP" id="MF_01367">
    <property type="entry name" value="Ribosomal_uL14"/>
    <property type="match status" value="1"/>
</dbReference>
<feature type="compositionally biased region" description="Low complexity" evidence="11">
    <location>
        <begin position="265"/>
        <end position="274"/>
    </location>
</feature>
<proteinExistence type="inferred from homology"/>
<dbReference type="GO" id="GO:0003735">
    <property type="term" value="F:structural constituent of ribosome"/>
    <property type="evidence" value="ECO:0007669"/>
    <property type="project" value="InterPro"/>
</dbReference>
<name>A0A3M7M0A2_9PLEO</name>
<dbReference type="FunFam" id="2.40.150.20:FF:000005">
    <property type="entry name" value="50S ribosomal protein L14"/>
    <property type="match status" value="1"/>
</dbReference>
<dbReference type="PROSITE" id="PS50020">
    <property type="entry name" value="WW_DOMAIN_2"/>
    <property type="match status" value="1"/>
</dbReference>
<dbReference type="InterPro" id="IPR051370">
    <property type="entry name" value="PPIase_Pin1"/>
</dbReference>
<dbReference type="Pfam" id="PF00397">
    <property type="entry name" value="WW"/>
    <property type="match status" value="1"/>
</dbReference>
<dbReference type="InterPro" id="IPR036020">
    <property type="entry name" value="WW_dom_sf"/>
</dbReference>
<comment type="similarity">
    <text evidence="2">Belongs to the universal ribosomal protein uL14 family.</text>
</comment>
<protein>
    <recommendedName>
        <fullName evidence="9">Large ribosomal subunit protein uL14m</fullName>
        <ecNumber evidence="3">5.2.1.8</ecNumber>
    </recommendedName>
</protein>
<dbReference type="PROSITE" id="PS00049">
    <property type="entry name" value="RIBOSOMAL_L14"/>
    <property type="match status" value="1"/>
</dbReference>
<evidence type="ECO:0000256" key="10">
    <source>
        <dbReference type="PROSITE-ProRule" id="PRU00278"/>
    </source>
</evidence>
<gene>
    <name evidence="14" type="ORF">GMOD_00003891</name>
</gene>
<dbReference type="SUPFAM" id="SSF50193">
    <property type="entry name" value="Ribosomal protein L14"/>
    <property type="match status" value="1"/>
</dbReference>
<dbReference type="SUPFAM" id="SSF51045">
    <property type="entry name" value="WW domain"/>
    <property type="match status" value="1"/>
</dbReference>
<comment type="function">
    <text evidence="8">Component of the mitochondrial ribosome (mitoribosome), a dedicated translation machinery responsible for the synthesis of mitochondrial genome-encoded proteins, including at least some of the essential transmembrane subunits of the mitochondrial respiratory chain. The mitoribosomes are attached to the mitochondrial inner membrane and translation products are cotranslationally integrated into the membrane.</text>
</comment>
<dbReference type="Gene3D" id="2.20.70.10">
    <property type="match status" value="1"/>
</dbReference>
<dbReference type="SMART" id="SM01374">
    <property type="entry name" value="Ribosomal_L14"/>
    <property type="match status" value="1"/>
</dbReference>
<evidence type="ECO:0000313" key="14">
    <source>
        <dbReference type="EMBL" id="RMZ67844.1"/>
    </source>
</evidence>
<dbReference type="SUPFAM" id="SSF54534">
    <property type="entry name" value="FKBP-like"/>
    <property type="match status" value="1"/>
</dbReference>
<dbReference type="CDD" id="cd00337">
    <property type="entry name" value="Ribosomal_uL14"/>
    <property type="match status" value="1"/>
</dbReference>
<dbReference type="Gene3D" id="3.10.50.40">
    <property type="match status" value="1"/>
</dbReference>
<reference evidence="14 15" key="1">
    <citation type="journal article" date="2014" name="PLoS ONE">
        <title>De novo Genome Assembly of the Fungal Plant Pathogen Pyrenophora semeniperda.</title>
        <authorList>
            <person name="Soliai M.M."/>
            <person name="Meyer S.E."/>
            <person name="Udall J.A."/>
            <person name="Elzinga D.E."/>
            <person name="Hermansen R.A."/>
            <person name="Bodily P.M."/>
            <person name="Hart A.A."/>
            <person name="Coleman C.E."/>
        </authorList>
    </citation>
    <scope>NUCLEOTIDE SEQUENCE [LARGE SCALE GENOMIC DNA]</scope>
    <source>
        <strain evidence="14 15">CCB06</strain>
        <tissue evidence="14">Mycelium</tissue>
    </source>
</reference>
<sequence>MCNTLEWVMCAGQRLTKTGDRIVVVVKKQRNFGPETGNSVSISAANKVRRGDVRHAVVVRTAKKWQRPDGSVVKFDDNACVLINKAGEPIGSRVSGVVAAELKQKQWSKILSLAPMHIHGSWATSAVTPAVAPTVDAISWRMTQDEGASSTKLHKRKRMGSGPFTAASCGCGDAISAVVRIWLASGMGKLLNGREDGCRVARGPCHLIRRFRSCVVQALCLVACSNLPPTRITDLRPQARIAPSRTLQLSLLAKPSKLRTAQAPPSKSTITPTHKTTHTETGLPEGWEVRRSNTKNLPYYFHAQTKDSRWEPPAGTDPDKLKAYMAANHSSKGVAPAAFAPTEGKIRCAHLLVKHRDSRRPASWREPKITRSIEEAREMIEKYHTQIKAYEEGTGDANAKSLSELATTESDCSSARKGGDLGFFGKGDMQKEFEQAAFALEKGQVSEMVETASGVHLIQR</sequence>
<dbReference type="InterPro" id="IPR000218">
    <property type="entry name" value="Ribosomal_uL14"/>
</dbReference>
<dbReference type="FunFam" id="2.20.70.10:FF:000066">
    <property type="entry name" value="Peptidyl-prolyl cis-trans isomerase"/>
    <property type="match status" value="1"/>
</dbReference>
<evidence type="ECO:0000259" key="13">
    <source>
        <dbReference type="PROSITE" id="PS50198"/>
    </source>
</evidence>
<feature type="domain" description="PpiC" evidence="13">
    <location>
        <begin position="343"/>
        <end position="460"/>
    </location>
</feature>
<dbReference type="InterPro" id="IPR046357">
    <property type="entry name" value="PPIase_dom_sf"/>
</dbReference>
<dbReference type="GO" id="GO:0003755">
    <property type="term" value="F:peptidyl-prolyl cis-trans isomerase activity"/>
    <property type="evidence" value="ECO:0007669"/>
    <property type="project" value="UniProtKB-KW"/>
</dbReference>
<dbReference type="InterPro" id="IPR001202">
    <property type="entry name" value="WW_dom"/>
</dbReference>
<dbReference type="GO" id="GO:0005634">
    <property type="term" value="C:nucleus"/>
    <property type="evidence" value="ECO:0007669"/>
    <property type="project" value="TreeGrafter"/>
</dbReference>
<dbReference type="EMBL" id="KE747814">
    <property type="protein sequence ID" value="RMZ67844.1"/>
    <property type="molecule type" value="Genomic_DNA"/>
</dbReference>
<feature type="domain" description="WW" evidence="12">
    <location>
        <begin position="281"/>
        <end position="315"/>
    </location>
</feature>